<evidence type="ECO:0000256" key="2">
    <source>
        <dbReference type="SAM" id="Phobius"/>
    </source>
</evidence>
<evidence type="ECO:0000313" key="4">
    <source>
        <dbReference type="Proteomes" id="UP001597307"/>
    </source>
</evidence>
<proteinExistence type="predicted"/>
<evidence type="ECO:0000256" key="1">
    <source>
        <dbReference type="SAM" id="MobiDB-lite"/>
    </source>
</evidence>
<protein>
    <submittedName>
        <fullName evidence="3">ABC transporter permease</fullName>
    </submittedName>
</protein>
<name>A0ABW4Q5X1_9MICC</name>
<keyword evidence="2" id="KW-1133">Transmembrane helix</keyword>
<dbReference type="EMBL" id="JBHUGA010000011">
    <property type="protein sequence ID" value="MFD1845913.1"/>
    <property type="molecule type" value="Genomic_DNA"/>
</dbReference>
<keyword evidence="2" id="KW-0472">Membrane</keyword>
<evidence type="ECO:0000313" key="3">
    <source>
        <dbReference type="EMBL" id="MFD1845913.1"/>
    </source>
</evidence>
<comment type="caution">
    <text evidence="3">The sequence shown here is derived from an EMBL/GenBank/DDBJ whole genome shotgun (WGS) entry which is preliminary data.</text>
</comment>
<feature type="transmembrane region" description="Helical" evidence="2">
    <location>
        <begin position="274"/>
        <end position="292"/>
    </location>
</feature>
<organism evidence="3 4">
    <name type="scientific">Arthrobacter flavus</name>
    <dbReference type="NCBI Taxonomy" id="95172"/>
    <lineage>
        <taxon>Bacteria</taxon>
        <taxon>Bacillati</taxon>
        <taxon>Actinomycetota</taxon>
        <taxon>Actinomycetes</taxon>
        <taxon>Micrococcales</taxon>
        <taxon>Micrococcaceae</taxon>
        <taxon>Arthrobacter</taxon>
    </lineage>
</organism>
<feature type="region of interest" description="Disordered" evidence="1">
    <location>
        <begin position="1"/>
        <end position="26"/>
    </location>
</feature>
<reference evidence="4" key="1">
    <citation type="journal article" date="2019" name="Int. J. Syst. Evol. Microbiol.">
        <title>The Global Catalogue of Microorganisms (GCM) 10K type strain sequencing project: providing services to taxonomists for standard genome sequencing and annotation.</title>
        <authorList>
            <consortium name="The Broad Institute Genomics Platform"/>
            <consortium name="The Broad Institute Genome Sequencing Center for Infectious Disease"/>
            <person name="Wu L."/>
            <person name="Ma J."/>
        </authorList>
    </citation>
    <scope>NUCLEOTIDE SEQUENCE [LARGE SCALE GENOMIC DNA]</scope>
    <source>
        <strain evidence="4">JCM 11496</strain>
    </source>
</reference>
<accession>A0ABW4Q5X1</accession>
<feature type="transmembrane region" description="Helical" evidence="2">
    <location>
        <begin position="93"/>
        <end position="122"/>
    </location>
</feature>
<dbReference type="RefSeq" id="WP_343880530.1">
    <property type="nucleotide sequence ID" value="NZ_BAAAIJ010000047.1"/>
</dbReference>
<feature type="transmembrane region" description="Helical" evidence="2">
    <location>
        <begin position="48"/>
        <end position="73"/>
    </location>
</feature>
<feature type="transmembrane region" description="Helical" evidence="2">
    <location>
        <begin position="188"/>
        <end position="212"/>
    </location>
</feature>
<dbReference type="Proteomes" id="UP001597307">
    <property type="component" value="Unassembled WGS sequence"/>
</dbReference>
<keyword evidence="2" id="KW-0812">Transmembrane</keyword>
<keyword evidence="4" id="KW-1185">Reference proteome</keyword>
<feature type="transmembrane region" description="Helical" evidence="2">
    <location>
        <begin position="143"/>
        <end position="168"/>
    </location>
</feature>
<gene>
    <name evidence="3" type="ORF">ACFSFX_04815</name>
</gene>
<feature type="transmembrane region" description="Helical" evidence="2">
    <location>
        <begin position="219"/>
        <end position="240"/>
    </location>
</feature>
<sequence>MPTSPATLPKPASGKTDQYRRPTEGPGVNFGRVLKSEWIKISTVRSSVILIISTVIVMVGLAALGAWSFATLAQSDAEMSAEFQIPLDGPGSAAVMALTVPSSGLTFGQLTIASLAVVLIASEWTTGMIRSTLVAVPKRTPALLAKTVIVAGIAFLVGLASALASYLIAQPVLASANIDFALTEDGVLASIINTGTFLALVAVISMSIGILLRNSAGGIVTAVAVFFVLPLIGELLSGLADWVPDAVRFLPGTAGLQMVAVTASEEALSRWEGGLVMGAWALLLLVIALLVAKKRDV</sequence>